<evidence type="ECO:0008006" key="3">
    <source>
        <dbReference type="Google" id="ProtNLM"/>
    </source>
</evidence>
<dbReference type="AlphaFoldDB" id="A0AAF0U2D6"/>
<name>A0AAF0U2D6_SOLVR</name>
<evidence type="ECO:0000313" key="1">
    <source>
        <dbReference type="EMBL" id="WMV38010.1"/>
    </source>
</evidence>
<keyword evidence="2" id="KW-1185">Reference proteome</keyword>
<sequence length="68" mass="7586">MATILQHMRPWMKRSIEESKLARLRVDVDAFAATTEDVPEPTCEVEADDMMLSALFGDKMSSLDPPCG</sequence>
<accession>A0AAF0U2D6</accession>
<dbReference type="EMBL" id="CP133618">
    <property type="protein sequence ID" value="WMV38010.1"/>
    <property type="molecule type" value="Genomic_DNA"/>
</dbReference>
<dbReference type="Proteomes" id="UP001234989">
    <property type="component" value="Chromosome 7"/>
</dbReference>
<reference evidence="1" key="1">
    <citation type="submission" date="2023-08" db="EMBL/GenBank/DDBJ databases">
        <title>A de novo genome assembly of Solanum verrucosum Schlechtendal, a Mexican diploid species geographically isolated from the other diploid A-genome species in potato relatives.</title>
        <authorList>
            <person name="Hosaka K."/>
        </authorList>
    </citation>
    <scope>NUCLEOTIDE SEQUENCE</scope>
    <source>
        <tissue evidence="1">Young leaves</tissue>
    </source>
</reference>
<organism evidence="1 2">
    <name type="scientific">Solanum verrucosum</name>
    <dbReference type="NCBI Taxonomy" id="315347"/>
    <lineage>
        <taxon>Eukaryota</taxon>
        <taxon>Viridiplantae</taxon>
        <taxon>Streptophyta</taxon>
        <taxon>Embryophyta</taxon>
        <taxon>Tracheophyta</taxon>
        <taxon>Spermatophyta</taxon>
        <taxon>Magnoliopsida</taxon>
        <taxon>eudicotyledons</taxon>
        <taxon>Gunneridae</taxon>
        <taxon>Pentapetalae</taxon>
        <taxon>asterids</taxon>
        <taxon>lamiids</taxon>
        <taxon>Solanales</taxon>
        <taxon>Solanaceae</taxon>
        <taxon>Solanoideae</taxon>
        <taxon>Solaneae</taxon>
        <taxon>Solanum</taxon>
    </lineage>
</organism>
<proteinExistence type="predicted"/>
<gene>
    <name evidence="1" type="ORF">MTR67_031395</name>
</gene>
<evidence type="ECO:0000313" key="2">
    <source>
        <dbReference type="Proteomes" id="UP001234989"/>
    </source>
</evidence>
<protein>
    <recommendedName>
        <fullName evidence="3">Integrase core domain containing protein</fullName>
    </recommendedName>
</protein>